<organism evidence="2 3">
    <name type="scientific">Bacillus thermotolerans</name>
    <name type="common">Quasibacillus thermotolerans</name>
    <dbReference type="NCBI Taxonomy" id="1221996"/>
    <lineage>
        <taxon>Bacteria</taxon>
        <taxon>Bacillati</taxon>
        <taxon>Bacillota</taxon>
        <taxon>Bacilli</taxon>
        <taxon>Bacillales</taxon>
        <taxon>Bacillaceae</taxon>
        <taxon>Bacillus</taxon>
    </lineage>
</organism>
<dbReference type="AlphaFoldDB" id="A0A0F5HT98"/>
<gene>
    <name evidence="2" type="ORF">QY95_03124</name>
</gene>
<proteinExistence type="predicted"/>
<evidence type="ECO:0000313" key="2">
    <source>
        <dbReference type="EMBL" id="KKB36260.1"/>
    </source>
</evidence>
<name>A0A0F5HT98_BACTR</name>
<dbReference type="STRING" id="1221996.QY95_03124"/>
<accession>A0A0F5HT98</accession>
<dbReference type="Proteomes" id="UP000031563">
    <property type="component" value="Unassembled WGS sequence"/>
</dbReference>
<feature type="region of interest" description="Disordered" evidence="1">
    <location>
        <begin position="1"/>
        <end position="38"/>
    </location>
</feature>
<keyword evidence="3" id="KW-1185">Reference proteome</keyword>
<evidence type="ECO:0000256" key="1">
    <source>
        <dbReference type="SAM" id="MobiDB-lite"/>
    </source>
</evidence>
<reference evidence="2" key="1">
    <citation type="submission" date="2015-02" db="EMBL/GenBank/DDBJ databases">
        <title>Genome Assembly of Bacillaceae bacterium MTCC 8252.</title>
        <authorList>
            <person name="Verma A."/>
            <person name="Khatri I."/>
            <person name="Mual P."/>
            <person name="Subramanian S."/>
            <person name="Krishnamurthi S."/>
        </authorList>
    </citation>
    <scope>NUCLEOTIDE SEQUENCE [LARGE SCALE GENOMIC DNA]</scope>
    <source>
        <strain evidence="2">MTCC 8252</strain>
    </source>
</reference>
<comment type="caution">
    <text evidence="2">The sequence shown here is derived from an EMBL/GenBank/DDBJ whole genome shotgun (WGS) entry which is preliminary data.</text>
</comment>
<dbReference type="EMBL" id="JWIR02000062">
    <property type="protein sequence ID" value="KKB36260.1"/>
    <property type="molecule type" value="Genomic_DNA"/>
</dbReference>
<evidence type="ECO:0000313" key="3">
    <source>
        <dbReference type="Proteomes" id="UP000031563"/>
    </source>
</evidence>
<protein>
    <submittedName>
        <fullName evidence="2">Uncharacterized protein</fullName>
    </submittedName>
</protein>
<sequence length="38" mass="4473">MKKHSEQFPFRTTYADAESRYYSTEHTEENPDYTVGGV</sequence>
<feature type="compositionally biased region" description="Basic and acidic residues" evidence="1">
    <location>
        <begin position="17"/>
        <end position="29"/>
    </location>
</feature>